<gene>
    <name evidence="1" type="ORF">Tco_1090823</name>
</gene>
<protein>
    <submittedName>
        <fullName evidence="1">Uncharacterized protein</fullName>
    </submittedName>
</protein>
<evidence type="ECO:0000313" key="2">
    <source>
        <dbReference type="Proteomes" id="UP001151760"/>
    </source>
</evidence>
<proteinExistence type="predicted"/>
<dbReference type="Proteomes" id="UP001151760">
    <property type="component" value="Unassembled WGS sequence"/>
</dbReference>
<name>A0ABQ5I5E6_9ASTR</name>
<evidence type="ECO:0000313" key="1">
    <source>
        <dbReference type="EMBL" id="GJT95305.1"/>
    </source>
</evidence>
<keyword evidence="2" id="KW-1185">Reference proteome</keyword>
<organism evidence="1 2">
    <name type="scientific">Tanacetum coccineum</name>
    <dbReference type="NCBI Taxonomy" id="301880"/>
    <lineage>
        <taxon>Eukaryota</taxon>
        <taxon>Viridiplantae</taxon>
        <taxon>Streptophyta</taxon>
        <taxon>Embryophyta</taxon>
        <taxon>Tracheophyta</taxon>
        <taxon>Spermatophyta</taxon>
        <taxon>Magnoliopsida</taxon>
        <taxon>eudicotyledons</taxon>
        <taxon>Gunneridae</taxon>
        <taxon>Pentapetalae</taxon>
        <taxon>asterids</taxon>
        <taxon>campanulids</taxon>
        <taxon>Asterales</taxon>
        <taxon>Asteraceae</taxon>
        <taxon>Asteroideae</taxon>
        <taxon>Anthemideae</taxon>
        <taxon>Anthemidinae</taxon>
        <taxon>Tanacetum</taxon>
    </lineage>
</organism>
<reference evidence="1" key="2">
    <citation type="submission" date="2022-01" db="EMBL/GenBank/DDBJ databases">
        <authorList>
            <person name="Yamashiro T."/>
            <person name="Shiraishi A."/>
            <person name="Satake H."/>
            <person name="Nakayama K."/>
        </authorList>
    </citation>
    <scope>NUCLEOTIDE SEQUENCE</scope>
</reference>
<accession>A0ABQ5I5E6</accession>
<dbReference type="EMBL" id="BQNB010020375">
    <property type="protein sequence ID" value="GJT95305.1"/>
    <property type="molecule type" value="Genomic_DNA"/>
</dbReference>
<comment type="caution">
    <text evidence="1">The sequence shown here is derived from an EMBL/GenBank/DDBJ whole genome shotgun (WGS) entry which is preliminary data.</text>
</comment>
<sequence length="70" mass="7555">MILSPSTKGVRMEYGVSHINDEILGSCLPEGRFIKVESSCNVGDLRESANTSALGAAAYLELKKQQLVEV</sequence>
<reference evidence="1" key="1">
    <citation type="journal article" date="2022" name="Int. J. Mol. Sci.">
        <title>Draft Genome of Tanacetum Coccineum: Genomic Comparison of Closely Related Tanacetum-Family Plants.</title>
        <authorList>
            <person name="Yamashiro T."/>
            <person name="Shiraishi A."/>
            <person name="Nakayama K."/>
            <person name="Satake H."/>
        </authorList>
    </citation>
    <scope>NUCLEOTIDE SEQUENCE</scope>
</reference>